<accession>A0A4R3TNI8</accession>
<keyword evidence="1" id="KW-0812">Transmembrane</keyword>
<evidence type="ECO:0000313" key="3">
    <source>
        <dbReference type="Proteomes" id="UP000295773"/>
    </source>
</evidence>
<sequence>MFYILCFFAYSFLGWVCECIYCSIPAKKFINRGFLEGPYCPIYGCGAMLVIYLLTPFAAKPLLLFVAGILVTSALEYITSWLMEMFFHTKWWDYSTYPFNINGRICLKNSTLFGIMVVFVYYVLHPFVNDSINLLPHQAQAILCILLIILFTYDGVSTLMALLRKNKDFLEVENSMKELVKEFKTAQIFPLEEPISESIRRVLDNTDADEILLSHIQKVHDMVDSLHQKRKHTHERLSKAFPNKKEALTRTNIEALFKTIHNHLHH</sequence>
<dbReference type="RefSeq" id="WP_132223616.1">
    <property type="nucleotide sequence ID" value="NZ_JANKBG010000002.1"/>
</dbReference>
<evidence type="ECO:0000313" key="2">
    <source>
        <dbReference type="EMBL" id="TCU63084.1"/>
    </source>
</evidence>
<reference evidence="2 3" key="1">
    <citation type="submission" date="2019-03" db="EMBL/GenBank/DDBJ databases">
        <title>Genomic Encyclopedia of Type Strains, Phase IV (KMG-IV): sequencing the most valuable type-strain genomes for metagenomic binning, comparative biology and taxonomic classification.</title>
        <authorList>
            <person name="Goeker M."/>
        </authorList>
    </citation>
    <scope>NUCLEOTIDE SEQUENCE [LARGE SCALE GENOMIC DNA]</scope>
    <source>
        <strain evidence="2 3">DSM 29481</strain>
    </source>
</reference>
<keyword evidence="1" id="KW-0472">Membrane</keyword>
<dbReference type="InterPro" id="IPR010540">
    <property type="entry name" value="CmpB_TMEM229"/>
</dbReference>
<protein>
    <submittedName>
        <fullName evidence="2">Putative membrane protein</fullName>
    </submittedName>
</protein>
<organism evidence="2 3">
    <name type="scientific">Longicatena caecimuris</name>
    <dbReference type="NCBI Taxonomy" id="1796635"/>
    <lineage>
        <taxon>Bacteria</taxon>
        <taxon>Bacillati</taxon>
        <taxon>Bacillota</taxon>
        <taxon>Erysipelotrichia</taxon>
        <taxon>Erysipelotrichales</taxon>
        <taxon>Erysipelotrichaceae</taxon>
        <taxon>Longicatena</taxon>
    </lineage>
</organism>
<dbReference type="Pfam" id="PF06541">
    <property type="entry name" value="ABC_trans_CmpB"/>
    <property type="match status" value="1"/>
</dbReference>
<keyword evidence="1" id="KW-1133">Transmembrane helix</keyword>
<dbReference type="EMBL" id="SMBP01000002">
    <property type="protein sequence ID" value="TCU63084.1"/>
    <property type="molecule type" value="Genomic_DNA"/>
</dbReference>
<keyword evidence="3" id="KW-1185">Reference proteome</keyword>
<feature type="transmembrane region" description="Helical" evidence="1">
    <location>
        <begin position="139"/>
        <end position="163"/>
    </location>
</feature>
<name>A0A4R3TNI8_9FIRM</name>
<dbReference type="Proteomes" id="UP000295773">
    <property type="component" value="Unassembled WGS sequence"/>
</dbReference>
<feature type="transmembrane region" description="Helical" evidence="1">
    <location>
        <begin position="105"/>
        <end position="124"/>
    </location>
</feature>
<gene>
    <name evidence="2" type="ORF">EDD61_10287</name>
</gene>
<feature type="transmembrane region" description="Helical" evidence="1">
    <location>
        <begin position="62"/>
        <end position="84"/>
    </location>
</feature>
<proteinExistence type="predicted"/>
<dbReference type="AlphaFoldDB" id="A0A4R3TNI8"/>
<comment type="caution">
    <text evidence="2">The sequence shown here is derived from an EMBL/GenBank/DDBJ whole genome shotgun (WGS) entry which is preliminary data.</text>
</comment>
<evidence type="ECO:0000256" key="1">
    <source>
        <dbReference type="SAM" id="Phobius"/>
    </source>
</evidence>